<keyword evidence="2" id="KW-1185">Reference proteome</keyword>
<comment type="caution">
    <text evidence="1">The sequence shown here is derived from an EMBL/GenBank/DDBJ whole genome shotgun (WGS) entry which is preliminary data.</text>
</comment>
<protein>
    <submittedName>
        <fullName evidence="1">Uncharacterized protein</fullName>
    </submittedName>
</protein>
<gene>
    <name evidence="1" type="ORF">PsorP6_010805</name>
</gene>
<name>A0ACC0VUH0_9STRA</name>
<evidence type="ECO:0000313" key="2">
    <source>
        <dbReference type="Proteomes" id="UP001163321"/>
    </source>
</evidence>
<organism evidence="1 2">
    <name type="scientific">Peronosclerospora sorghi</name>
    <dbReference type="NCBI Taxonomy" id="230839"/>
    <lineage>
        <taxon>Eukaryota</taxon>
        <taxon>Sar</taxon>
        <taxon>Stramenopiles</taxon>
        <taxon>Oomycota</taxon>
        <taxon>Peronosporomycetes</taxon>
        <taxon>Peronosporales</taxon>
        <taxon>Peronosporaceae</taxon>
        <taxon>Peronosclerospora</taxon>
    </lineage>
</organism>
<evidence type="ECO:0000313" key="1">
    <source>
        <dbReference type="EMBL" id="KAI9910139.1"/>
    </source>
</evidence>
<proteinExistence type="predicted"/>
<accession>A0ACC0VUH0</accession>
<dbReference type="EMBL" id="CM047585">
    <property type="protein sequence ID" value="KAI9910139.1"/>
    <property type="molecule type" value="Genomic_DNA"/>
</dbReference>
<dbReference type="Proteomes" id="UP001163321">
    <property type="component" value="Chromosome 6"/>
</dbReference>
<sequence>MLWNSKAKNRKILYEIATPLESRRQAGDDGGICAAFLLAIGKTQLISHAVAKKADSLELSNGQPPVTVDASVIYLVAAYTNAKRSIQEVSEVTMIGEKSMKRVFKELNKSRVILFEGVAMT</sequence>
<reference evidence="1 2" key="1">
    <citation type="journal article" date="2022" name="bioRxiv">
        <title>The genome of the oomycete Peronosclerospora sorghi, a cosmopolitan pathogen of maize and sorghum, is inflated with dispersed pseudogenes.</title>
        <authorList>
            <person name="Fletcher K."/>
            <person name="Martin F."/>
            <person name="Isakeit T."/>
            <person name="Cavanaugh K."/>
            <person name="Magill C."/>
            <person name="Michelmore R."/>
        </authorList>
    </citation>
    <scope>NUCLEOTIDE SEQUENCE [LARGE SCALE GENOMIC DNA]</scope>
    <source>
        <strain evidence="1">P6</strain>
    </source>
</reference>